<evidence type="ECO:0000313" key="1">
    <source>
        <dbReference type="EMBL" id="CAI9937332.1"/>
    </source>
</evidence>
<gene>
    <name evidence="1" type="ORF">HINF_LOCUS24977</name>
    <name evidence="2" type="ORF">HINF_LOCUS48510</name>
</gene>
<comment type="caution">
    <text evidence="1">The sequence shown here is derived from an EMBL/GenBank/DDBJ whole genome shotgun (WGS) entry which is preliminary data.</text>
</comment>
<name>A0AA86U472_9EUKA</name>
<sequence length="471" mass="54170">MQRRIDKLENDIMGLSRTGDTGKLSMSRLEQLEQTLSTLKQQAAQSPHEEVEQIQNFEVVGKVTQKIVNLYQSTYSQHPMAPSPLELLHDQLCDYHIIKDSKLYKSVGNGKMLRSKSVGKSQLDQSTVTQNPLFDFTNKLGDMITQYGQLTGFKILIPKTKQMNYPSIYSLLTKITPRHCLGMTLDMNSAQLMMQDAQILPQSLSTAQFQVLFQRATYLQSKLIQNFTLYNTNSLLSQVYKVKLEAMHDPDFNLFNYNAIKRLSYAGFVLFVYCLAEHLVIGQNKKKTEYKAPVMQNPYQEYQYSAETSDYSLLQQSEQSWMLIHKFGRLLDENISQCKQAGMLIPKPMLTPDLRNFPQAIIVLSQYTALIKRIYFEIKTESQLVDAQLLYKIAAQAGIHQQLSKEFCFQLVMRLFSKVDKATFIPGLDEDEFLTAIFVCANYALFKEPFVQKFKKPEDRLEHVLKVLSGQ</sequence>
<dbReference type="EMBL" id="CATOUU010000645">
    <property type="protein sequence ID" value="CAI9937332.1"/>
    <property type="molecule type" value="Genomic_DNA"/>
</dbReference>
<organism evidence="1">
    <name type="scientific">Hexamita inflata</name>
    <dbReference type="NCBI Taxonomy" id="28002"/>
    <lineage>
        <taxon>Eukaryota</taxon>
        <taxon>Metamonada</taxon>
        <taxon>Diplomonadida</taxon>
        <taxon>Hexamitidae</taxon>
        <taxon>Hexamitinae</taxon>
        <taxon>Hexamita</taxon>
    </lineage>
</organism>
<accession>A0AA86U472</accession>
<proteinExistence type="predicted"/>
<dbReference type="Proteomes" id="UP001642409">
    <property type="component" value="Unassembled WGS sequence"/>
</dbReference>
<protein>
    <submittedName>
        <fullName evidence="1">Uncharacterized protein</fullName>
    </submittedName>
</protein>
<evidence type="ECO:0000313" key="3">
    <source>
        <dbReference type="Proteomes" id="UP001642409"/>
    </source>
</evidence>
<dbReference type="EMBL" id="CAXDID020000223">
    <property type="protein sequence ID" value="CAL6058939.1"/>
    <property type="molecule type" value="Genomic_DNA"/>
</dbReference>
<dbReference type="AlphaFoldDB" id="A0AA86U472"/>
<keyword evidence="3" id="KW-1185">Reference proteome</keyword>
<reference evidence="2 3" key="2">
    <citation type="submission" date="2024-07" db="EMBL/GenBank/DDBJ databases">
        <authorList>
            <person name="Akdeniz Z."/>
        </authorList>
    </citation>
    <scope>NUCLEOTIDE SEQUENCE [LARGE SCALE GENOMIC DNA]</scope>
</reference>
<evidence type="ECO:0000313" key="2">
    <source>
        <dbReference type="EMBL" id="CAL6058939.1"/>
    </source>
</evidence>
<reference evidence="1" key="1">
    <citation type="submission" date="2023-06" db="EMBL/GenBank/DDBJ databases">
        <authorList>
            <person name="Kurt Z."/>
        </authorList>
    </citation>
    <scope>NUCLEOTIDE SEQUENCE</scope>
</reference>